<comment type="caution">
    <text evidence="1">The sequence shown here is derived from an EMBL/GenBank/DDBJ whole genome shotgun (WGS) entry which is preliminary data.</text>
</comment>
<dbReference type="AlphaFoldDB" id="A0AAV7LI60"/>
<name>A0AAV7LI60_PLEWA</name>
<dbReference type="Proteomes" id="UP001066276">
    <property type="component" value="Chromosome 11"/>
</dbReference>
<accession>A0AAV7LI60</accession>
<organism evidence="1 2">
    <name type="scientific">Pleurodeles waltl</name>
    <name type="common">Iberian ribbed newt</name>
    <dbReference type="NCBI Taxonomy" id="8319"/>
    <lineage>
        <taxon>Eukaryota</taxon>
        <taxon>Metazoa</taxon>
        <taxon>Chordata</taxon>
        <taxon>Craniata</taxon>
        <taxon>Vertebrata</taxon>
        <taxon>Euteleostomi</taxon>
        <taxon>Amphibia</taxon>
        <taxon>Batrachia</taxon>
        <taxon>Caudata</taxon>
        <taxon>Salamandroidea</taxon>
        <taxon>Salamandridae</taxon>
        <taxon>Pleurodelinae</taxon>
        <taxon>Pleurodeles</taxon>
    </lineage>
</organism>
<sequence length="78" mass="8474">MTGSRSPPPPKKKNERGPQRVRAAAAAYEECGAIGTDNREDDWGPFSPPLVLLNWRCSKPCAVRGRSIVAGPVAPFHF</sequence>
<reference evidence="1" key="1">
    <citation type="journal article" date="2022" name="bioRxiv">
        <title>Sequencing and chromosome-scale assembly of the giantPleurodeles waltlgenome.</title>
        <authorList>
            <person name="Brown T."/>
            <person name="Elewa A."/>
            <person name="Iarovenko S."/>
            <person name="Subramanian E."/>
            <person name="Araus A.J."/>
            <person name="Petzold A."/>
            <person name="Susuki M."/>
            <person name="Suzuki K.-i.T."/>
            <person name="Hayashi T."/>
            <person name="Toyoda A."/>
            <person name="Oliveira C."/>
            <person name="Osipova E."/>
            <person name="Leigh N.D."/>
            <person name="Simon A."/>
            <person name="Yun M.H."/>
        </authorList>
    </citation>
    <scope>NUCLEOTIDE SEQUENCE</scope>
    <source>
        <strain evidence="1">20211129_DDA</strain>
        <tissue evidence="1">Liver</tissue>
    </source>
</reference>
<proteinExistence type="predicted"/>
<evidence type="ECO:0000313" key="2">
    <source>
        <dbReference type="Proteomes" id="UP001066276"/>
    </source>
</evidence>
<protein>
    <submittedName>
        <fullName evidence="1">Uncharacterized protein</fullName>
    </submittedName>
</protein>
<keyword evidence="2" id="KW-1185">Reference proteome</keyword>
<gene>
    <name evidence="1" type="ORF">NDU88_003828</name>
</gene>
<evidence type="ECO:0000313" key="1">
    <source>
        <dbReference type="EMBL" id="KAJ1090699.1"/>
    </source>
</evidence>
<dbReference type="EMBL" id="JANPWB010000015">
    <property type="protein sequence ID" value="KAJ1090699.1"/>
    <property type="molecule type" value="Genomic_DNA"/>
</dbReference>